<reference evidence="1" key="2">
    <citation type="journal article" date="2015" name="Data Brief">
        <title>Shoot transcriptome of the giant reed, Arundo donax.</title>
        <authorList>
            <person name="Barrero R.A."/>
            <person name="Guerrero F.D."/>
            <person name="Moolhuijzen P."/>
            <person name="Goolsby J.A."/>
            <person name="Tidwell J."/>
            <person name="Bellgard S.E."/>
            <person name="Bellgard M.I."/>
        </authorList>
    </citation>
    <scope>NUCLEOTIDE SEQUENCE</scope>
    <source>
        <tissue evidence="1">Shoot tissue taken approximately 20 cm above the soil surface</tissue>
    </source>
</reference>
<sequence length="38" mass="4390">MVKYVSQRLVLIAKQQVKNNGGSINLLFYVNNMISYQD</sequence>
<accession>A0A0A9FR19</accession>
<dbReference type="AlphaFoldDB" id="A0A0A9FR19"/>
<evidence type="ECO:0000313" key="1">
    <source>
        <dbReference type="EMBL" id="JAE14732.1"/>
    </source>
</evidence>
<proteinExistence type="predicted"/>
<organism evidence="1">
    <name type="scientific">Arundo donax</name>
    <name type="common">Giant reed</name>
    <name type="synonym">Donax arundinaceus</name>
    <dbReference type="NCBI Taxonomy" id="35708"/>
    <lineage>
        <taxon>Eukaryota</taxon>
        <taxon>Viridiplantae</taxon>
        <taxon>Streptophyta</taxon>
        <taxon>Embryophyta</taxon>
        <taxon>Tracheophyta</taxon>
        <taxon>Spermatophyta</taxon>
        <taxon>Magnoliopsida</taxon>
        <taxon>Liliopsida</taxon>
        <taxon>Poales</taxon>
        <taxon>Poaceae</taxon>
        <taxon>PACMAD clade</taxon>
        <taxon>Arundinoideae</taxon>
        <taxon>Arundineae</taxon>
        <taxon>Arundo</taxon>
    </lineage>
</organism>
<reference evidence="1" key="1">
    <citation type="submission" date="2014-09" db="EMBL/GenBank/DDBJ databases">
        <authorList>
            <person name="Magalhaes I.L.F."/>
            <person name="Oliveira U."/>
            <person name="Santos F.R."/>
            <person name="Vidigal T.H.D.A."/>
            <person name="Brescovit A.D."/>
            <person name="Santos A.J."/>
        </authorList>
    </citation>
    <scope>NUCLEOTIDE SEQUENCE</scope>
    <source>
        <tissue evidence="1">Shoot tissue taken approximately 20 cm above the soil surface</tissue>
    </source>
</reference>
<protein>
    <submittedName>
        <fullName evidence="1">Uncharacterized protein</fullName>
    </submittedName>
</protein>
<name>A0A0A9FR19_ARUDO</name>
<dbReference type="EMBL" id="GBRH01183164">
    <property type="protein sequence ID" value="JAE14732.1"/>
    <property type="molecule type" value="Transcribed_RNA"/>
</dbReference>